<dbReference type="Pfam" id="PF02470">
    <property type="entry name" value="MlaD"/>
    <property type="match status" value="1"/>
</dbReference>
<accession>A0A7C5AN54</accession>
<sequence>MPKKVSSLLVGLFLFGGVAILAVTLVWIGATRYFDRGKLYVTYFDESVQGLQKDSEVKYRGVKVGRVTDIRIAPDNRLIAVVMNISMRDDPARTTVAQLTVTGITGVLFVNLDRRRPEDQAQAPKIEFASEYPVIISKPSEIRRIMSAIEDFAHKLKDLDVVGVAAEVKATIRDIGQLARSKEVKGILTQLERTAANLAFVTGRVEKSKSAGTLQDTLTDARATLKEARQALNALTREVEALKVGELRGQMAQITRDLRGTSQNVKQASETLEQLLERLYQRPSDVLFGKPPRKRWNE</sequence>
<keyword evidence="1" id="KW-0175">Coiled coil</keyword>
<comment type="caution">
    <text evidence="4">The sequence shown here is derived from an EMBL/GenBank/DDBJ whole genome shotgun (WGS) entry which is preliminary data.</text>
</comment>
<reference evidence="4" key="1">
    <citation type="journal article" date="2020" name="mSystems">
        <title>Genome- and Community-Level Interaction Insights into Carbon Utilization and Element Cycling Functions of Hydrothermarchaeota in Hydrothermal Sediment.</title>
        <authorList>
            <person name="Zhou Z."/>
            <person name="Liu Y."/>
            <person name="Xu W."/>
            <person name="Pan J."/>
            <person name="Luo Z.H."/>
            <person name="Li M."/>
        </authorList>
    </citation>
    <scope>NUCLEOTIDE SEQUENCE [LARGE SCALE GENOMIC DNA]</scope>
    <source>
        <strain evidence="4">SpSt-853</strain>
    </source>
</reference>
<dbReference type="InterPro" id="IPR003399">
    <property type="entry name" value="Mce/MlaD"/>
</dbReference>
<evidence type="ECO:0000256" key="2">
    <source>
        <dbReference type="SAM" id="Phobius"/>
    </source>
</evidence>
<protein>
    <submittedName>
        <fullName evidence="4">MCE family protein</fullName>
    </submittedName>
</protein>
<keyword evidence="2" id="KW-0812">Transmembrane</keyword>
<gene>
    <name evidence="4" type="ORF">ENW48_08235</name>
</gene>
<feature type="transmembrane region" description="Helical" evidence="2">
    <location>
        <begin position="6"/>
        <end position="28"/>
    </location>
</feature>
<evidence type="ECO:0000259" key="3">
    <source>
        <dbReference type="Pfam" id="PF02470"/>
    </source>
</evidence>
<dbReference type="EMBL" id="DTKJ01000056">
    <property type="protein sequence ID" value="HGZ12192.1"/>
    <property type="molecule type" value="Genomic_DNA"/>
</dbReference>
<keyword evidence="2" id="KW-0472">Membrane</keyword>
<evidence type="ECO:0000313" key="4">
    <source>
        <dbReference type="EMBL" id="HGZ12192.1"/>
    </source>
</evidence>
<evidence type="ECO:0000256" key="1">
    <source>
        <dbReference type="SAM" id="Coils"/>
    </source>
</evidence>
<keyword evidence="2" id="KW-1133">Transmembrane helix</keyword>
<feature type="coiled-coil region" evidence="1">
    <location>
        <begin position="211"/>
        <end position="282"/>
    </location>
</feature>
<organism evidence="4">
    <name type="scientific">Desulfobacca acetoxidans</name>
    <dbReference type="NCBI Taxonomy" id="60893"/>
    <lineage>
        <taxon>Bacteria</taxon>
        <taxon>Pseudomonadati</taxon>
        <taxon>Thermodesulfobacteriota</taxon>
        <taxon>Desulfobaccia</taxon>
        <taxon>Desulfobaccales</taxon>
        <taxon>Desulfobaccaceae</taxon>
        <taxon>Desulfobacca</taxon>
    </lineage>
</organism>
<dbReference type="AlphaFoldDB" id="A0A7C5AN54"/>
<proteinExistence type="predicted"/>
<name>A0A7C5AN54_9BACT</name>
<dbReference type="PANTHER" id="PTHR36698">
    <property type="entry name" value="BLL5892 PROTEIN"/>
    <property type="match status" value="1"/>
</dbReference>
<dbReference type="PANTHER" id="PTHR36698:SF2">
    <property type="entry name" value="MCE_MLAD DOMAIN-CONTAINING PROTEIN"/>
    <property type="match status" value="1"/>
</dbReference>
<feature type="domain" description="Mce/MlaD" evidence="3">
    <location>
        <begin position="37"/>
        <end position="113"/>
    </location>
</feature>